<evidence type="ECO:0000313" key="2">
    <source>
        <dbReference type="Proteomes" id="UP000178794"/>
    </source>
</evidence>
<name>A0A1F6DDD3_9BACT</name>
<sequence>MTVPTTGIALIPLSPRERHAPDARLVVILEGKNLHARALDTLSRRHHASAHVDRKNNKAFVSVPCVSMESALSTLVCAGIKMKRDYTTLERIAEAEHEAAKCEAVVCH</sequence>
<comment type="caution">
    <text evidence="1">The sequence shown here is derived from an EMBL/GenBank/DDBJ whole genome shotgun (WGS) entry which is preliminary data.</text>
</comment>
<evidence type="ECO:0000313" key="1">
    <source>
        <dbReference type="EMBL" id="OGG59406.1"/>
    </source>
</evidence>
<protein>
    <submittedName>
        <fullName evidence="1">Uncharacterized protein</fullName>
    </submittedName>
</protein>
<dbReference type="EMBL" id="MFLF01000016">
    <property type="protein sequence ID" value="OGG59406.1"/>
    <property type="molecule type" value="Genomic_DNA"/>
</dbReference>
<organism evidence="1 2">
    <name type="scientific">Candidatus Kaiserbacteria bacterium RIFCSPHIGHO2_02_FULL_50_50</name>
    <dbReference type="NCBI Taxonomy" id="1798492"/>
    <lineage>
        <taxon>Bacteria</taxon>
        <taxon>Candidatus Kaiseribacteriota</taxon>
    </lineage>
</organism>
<reference evidence="1 2" key="1">
    <citation type="journal article" date="2016" name="Nat. Commun.">
        <title>Thousands of microbial genomes shed light on interconnected biogeochemical processes in an aquifer system.</title>
        <authorList>
            <person name="Anantharaman K."/>
            <person name="Brown C.T."/>
            <person name="Hug L.A."/>
            <person name="Sharon I."/>
            <person name="Castelle C.J."/>
            <person name="Probst A.J."/>
            <person name="Thomas B.C."/>
            <person name="Singh A."/>
            <person name="Wilkins M.J."/>
            <person name="Karaoz U."/>
            <person name="Brodie E.L."/>
            <person name="Williams K.H."/>
            <person name="Hubbard S.S."/>
            <person name="Banfield J.F."/>
        </authorList>
    </citation>
    <scope>NUCLEOTIDE SEQUENCE [LARGE SCALE GENOMIC DNA]</scope>
</reference>
<dbReference type="AlphaFoldDB" id="A0A1F6DDD3"/>
<gene>
    <name evidence="1" type="ORF">A3C89_02810</name>
</gene>
<accession>A0A1F6DDD3</accession>
<dbReference type="Proteomes" id="UP000178794">
    <property type="component" value="Unassembled WGS sequence"/>
</dbReference>
<proteinExistence type="predicted"/>